<evidence type="ECO:0000256" key="3">
    <source>
        <dbReference type="ARBA" id="ARBA00023098"/>
    </source>
</evidence>
<dbReference type="Pfam" id="PF04970">
    <property type="entry name" value="LRAT"/>
    <property type="match status" value="1"/>
</dbReference>
<protein>
    <recommendedName>
        <fullName evidence="4">LRAT domain-containing protein</fullName>
    </recommendedName>
</protein>
<gene>
    <name evidence="5" type="ORF">C9J12_19605</name>
</gene>
<dbReference type="GO" id="GO:0070292">
    <property type="term" value="P:N-acylphosphatidylethanolamine metabolic process"/>
    <property type="evidence" value="ECO:0007669"/>
    <property type="project" value="TreeGrafter"/>
</dbReference>
<dbReference type="InterPro" id="IPR051496">
    <property type="entry name" value="H-rev107_PLA/AT"/>
</dbReference>
<keyword evidence="3" id="KW-0443">Lipid metabolism</keyword>
<organism evidence="5 6">
    <name type="scientific">Photobacterium frigidiphilum</name>
    <dbReference type="NCBI Taxonomy" id="264736"/>
    <lineage>
        <taxon>Bacteria</taxon>
        <taxon>Pseudomonadati</taxon>
        <taxon>Pseudomonadota</taxon>
        <taxon>Gammaproteobacteria</taxon>
        <taxon>Vibrionales</taxon>
        <taxon>Vibrionaceae</taxon>
        <taxon>Photobacterium</taxon>
    </lineage>
</organism>
<dbReference type="GO" id="GO:0005737">
    <property type="term" value="C:cytoplasm"/>
    <property type="evidence" value="ECO:0007669"/>
    <property type="project" value="TreeGrafter"/>
</dbReference>
<reference evidence="5 6" key="1">
    <citation type="submission" date="2018-01" db="EMBL/GenBank/DDBJ databases">
        <title>Whole genome sequencing of Histamine producing bacteria.</title>
        <authorList>
            <person name="Butler K."/>
        </authorList>
    </citation>
    <scope>NUCLEOTIDE SEQUENCE [LARGE SCALE GENOMIC DNA]</scope>
    <source>
        <strain evidence="5 6">JCM 12947</strain>
    </source>
</reference>
<name>A0A2T3JBQ1_9GAMM</name>
<dbReference type="Proteomes" id="UP000240987">
    <property type="component" value="Unassembled WGS sequence"/>
</dbReference>
<evidence type="ECO:0000313" key="5">
    <source>
        <dbReference type="EMBL" id="PSU46275.1"/>
    </source>
</evidence>
<feature type="domain" description="LRAT" evidence="4">
    <location>
        <begin position="7"/>
        <end position="99"/>
    </location>
</feature>
<dbReference type="GO" id="GO:0004623">
    <property type="term" value="F:phospholipase A2 activity"/>
    <property type="evidence" value="ECO:0007669"/>
    <property type="project" value="TreeGrafter"/>
</dbReference>
<dbReference type="RefSeq" id="WP_107244253.1">
    <property type="nucleotide sequence ID" value="NZ_PYMJ01000023.1"/>
</dbReference>
<dbReference type="AlphaFoldDB" id="A0A2T3JBQ1"/>
<keyword evidence="2" id="KW-0378">Hydrolase</keyword>
<sequence length="161" mass="17333">MYQQGQVLKIQYTGFKHYGIYVGNNMVIHNSKKIHSVEEIALEAFSDNRNVQLSSIKAENPELAIQTARKYLGLPYNLFAENCEHFVRTSCGLVKESTQVQKYLISAIGVGALLKSDNAVVQSAGGAAALAAMLTPTEQSPVKNVAIATCLAAGIAFLASK</sequence>
<dbReference type="Gene3D" id="3.90.1720.10">
    <property type="entry name" value="endopeptidase domain like (from Nostoc punctiforme)"/>
    <property type="match status" value="1"/>
</dbReference>
<accession>A0A2T3JBQ1</accession>
<comment type="caution">
    <text evidence="5">The sequence shown here is derived from an EMBL/GenBank/DDBJ whole genome shotgun (WGS) entry which is preliminary data.</text>
</comment>
<evidence type="ECO:0000259" key="4">
    <source>
        <dbReference type="PROSITE" id="PS51934"/>
    </source>
</evidence>
<dbReference type="PANTHER" id="PTHR13943:SF77">
    <property type="entry name" value="LRAT DOMAIN-CONTAINING PROTEIN"/>
    <property type="match status" value="1"/>
</dbReference>
<keyword evidence="6" id="KW-1185">Reference proteome</keyword>
<dbReference type="GO" id="GO:0016410">
    <property type="term" value="F:N-acyltransferase activity"/>
    <property type="evidence" value="ECO:0007669"/>
    <property type="project" value="TreeGrafter"/>
</dbReference>
<dbReference type="PANTHER" id="PTHR13943">
    <property type="entry name" value="HRAS-LIKE SUPPRESSOR - RELATED"/>
    <property type="match status" value="1"/>
</dbReference>
<dbReference type="SUPFAM" id="SSF54001">
    <property type="entry name" value="Cysteine proteinases"/>
    <property type="match status" value="1"/>
</dbReference>
<dbReference type="OrthoDB" id="6398855at2"/>
<evidence type="ECO:0000256" key="1">
    <source>
        <dbReference type="ARBA" id="ARBA00022679"/>
    </source>
</evidence>
<dbReference type="GO" id="GO:0008970">
    <property type="term" value="F:phospholipase A1 activity"/>
    <property type="evidence" value="ECO:0007669"/>
    <property type="project" value="TreeGrafter"/>
</dbReference>
<evidence type="ECO:0000256" key="2">
    <source>
        <dbReference type="ARBA" id="ARBA00022801"/>
    </source>
</evidence>
<keyword evidence="1" id="KW-0808">Transferase</keyword>
<dbReference type="InterPro" id="IPR038765">
    <property type="entry name" value="Papain-like_cys_pep_sf"/>
</dbReference>
<dbReference type="EMBL" id="PYMJ01000023">
    <property type="protein sequence ID" value="PSU46275.1"/>
    <property type="molecule type" value="Genomic_DNA"/>
</dbReference>
<proteinExistence type="predicted"/>
<dbReference type="PROSITE" id="PS51934">
    <property type="entry name" value="LRAT"/>
    <property type="match status" value="1"/>
</dbReference>
<dbReference type="InterPro" id="IPR007053">
    <property type="entry name" value="LRAT_dom"/>
</dbReference>
<evidence type="ECO:0000313" key="6">
    <source>
        <dbReference type="Proteomes" id="UP000240987"/>
    </source>
</evidence>